<gene>
    <name evidence="2" type="ORF">SAMN05421774_101784</name>
</gene>
<sequence length="112" mass="12558">MADENLLDFNRRVRRLEKAHLDGYGFEAIGTLGRSHYRAPRRLRLPVMGPVLMLFGLVVVMKGAIQAQLGPDLYQAKVDLLWQGSLLEQLGAVLMQAEPVSTWVASHLGWMT</sequence>
<feature type="transmembrane region" description="Helical" evidence="1">
    <location>
        <begin position="43"/>
        <end position="65"/>
    </location>
</feature>
<name>A0A1N7KZ69_9RHOB</name>
<dbReference type="STRING" id="1086013.SAMN05421774_101784"/>
<evidence type="ECO:0000256" key="1">
    <source>
        <dbReference type="SAM" id="Phobius"/>
    </source>
</evidence>
<reference evidence="2 3" key="1">
    <citation type="submission" date="2017-01" db="EMBL/GenBank/DDBJ databases">
        <authorList>
            <person name="Mah S.A."/>
            <person name="Swanson W.J."/>
            <person name="Moy G.W."/>
            <person name="Vacquier V.D."/>
        </authorList>
    </citation>
    <scope>NUCLEOTIDE SEQUENCE [LARGE SCALE GENOMIC DNA]</scope>
    <source>
        <strain evidence="2 3">DSM 26375</strain>
    </source>
</reference>
<proteinExistence type="predicted"/>
<evidence type="ECO:0000313" key="3">
    <source>
        <dbReference type="Proteomes" id="UP000186141"/>
    </source>
</evidence>
<dbReference type="EMBL" id="FTOT01000001">
    <property type="protein sequence ID" value="SIS66875.1"/>
    <property type="molecule type" value="Genomic_DNA"/>
</dbReference>
<keyword evidence="1" id="KW-1133">Transmembrane helix</keyword>
<accession>A0A1N7KZ69</accession>
<keyword evidence="1" id="KW-0812">Transmembrane</keyword>
<keyword evidence="3" id="KW-1185">Reference proteome</keyword>
<protein>
    <submittedName>
        <fullName evidence="2">Uncharacterized protein</fullName>
    </submittedName>
</protein>
<keyword evidence="1" id="KW-0472">Membrane</keyword>
<dbReference type="RefSeq" id="WP_076528842.1">
    <property type="nucleotide sequence ID" value="NZ_BMEH01000001.1"/>
</dbReference>
<dbReference type="AlphaFoldDB" id="A0A1N7KZ69"/>
<organism evidence="2 3">
    <name type="scientific">Gemmobacter megaterium</name>
    <dbReference type="NCBI Taxonomy" id="1086013"/>
    <lineage>
        <taxon>Bacteria</taxon>
        <taxon>Pseudomonadati</taxon>
        <taxon>Pseudomonadota</taxon>
        <taxon>Alphaproteobacteria</taxon>
        <taxon>Rhodobacterales</taxon>
        <taxon>Paracoccaceae</taxon>
        <taxon>Gemmobacter</taxon>
    </lineage>
</organism>
<dbReference type="Proteomes" id="UP000186141">
    <property type="component" value="Unassembled WGS sequence"/>
</dbReference>
<dbReference type="OrthoDB" id="7866534at2"/>
<evidence type="ECO:0000313" key="2">
    <source>
        <dbReference type="EMBL" id="SIS66875.1"/>
    </source>
</evidence>